<dbReference type="RefSeq" id="WP_090992126.1">
    <property type="nucleotide sequence ID" value="NZ_FOPP01000002.1"/>
</dbReference>
<reference evidence="2 3" key="1">
    <citation type="submission" date="2016-10" db="EMBL/GenBank/DDBJ databases">
        <authorList>
            <person name="de Groot N.N."/>
        </authorList>
    </citation>
    <scope>NUCLEOTIDE SEQUENCE [LARGE SCALE GENOMIC DNA]</scope>
    <source>
        <strain evidence="2 3">DSM 18684</strain>
    </source>
</reference>
<organism evidence="2 3">
    <name type="scientific">Pedobacter insulae</name>
    <dbReference type="NCBI Taxonomy" id="414048"/>
    <lineage>
        <taxon>Bacteria</taxon>
        <taxon>Pseudomonadati</taxon>
        <taxon>Bacteroidota</taxon>
        <taxon>Sphingobacteriia</taxon>
        <taxon>Sphingobacteriales</taxon>
        <taxon>Sphingobacteriaceae</taxon>
        <taxon>Pedobacter</taxon>
    </lineage>
</organism>
<dbReference type="STRING" id="414048.SAMN04489864_10262"/>
<dbReference type="InterPro" id="IPR034660">
    <property type="entry name" value="DinB/YfiT-like"/>
</dbReference>
<dbReference type="EMBL" id="FOPP01000002">
    <property type="protein sequence ID" value="SFG74243.1"/>
    <property type="molecule type" value="Genomic_DNA"/>
</dbReference>
<dbReference type="SUPFAM" id="SSF109854">
    <property type="entry name" value="DinB/YfiT-like putative metalloenzymes"/>
    <property type="match status" value="1"/>
</dbReference>
<dbReference type="AlphaFoldDB" id="A0A1I2UB56"/>
<sequence>MNKIIEVIKACRSKWLSMLDQLTVDQLNAIPPGFNNNLAWQLGHVIVSQQILCYRLAGQKFVINEDLIDRYKNGSRPESYINKEEISLLKDSMLSTIDQLEMDLKNGLFVNYTPYTISTYAGFTLSNLNDALVFIVSHDALHYGCSISLKKLV</sequence>
<keyword evidence="3" id="KW-1185">Reference proteome</keyword>
<name>A0A1I2UB56_9SPHI</name>
<protein>
    <submittedName>
        <fullName evidence="2">DinB superfamily protein</fullName>
    </submittedName>
</protein>
<dbReference type="Pfam" id="PF12867">
    <property type="entry name" value="DinB_2"/>
    <property type="match status" value="1"/>
</dbReference>
<feature type="domain" description="DinB-like" evidence="1">
    <location>
        <begin position="9"/>
        <end position="144"/>
    </location>
</feature>
<dbReference type="InterPro" id="IPR024775">
    <property type="entry name" value="DinB-like"/>
</dbReference>
<evidence type="ECO:0000313" key="2">
    <source>
        <dbReference type="EMBL" id="SFG74243.1"/>
    </source>
</evidence>
<dbReference type="OrthoDB" id="4295522at2"/>
<dbReference type="Gene3D" id="1.20.120.450">
    <property type="entry name" value="dinb family like domain"/>
    <property type="match status" value="1"/>
</dbReference>
<evidence type="ECO:0000313" key="3">
    <source>
        <dbReference type="Proteomes" id="UP000199666"/>
    </source>
</evidence>
<dbReference type="Proteomes" id="UP000199666">
    <property type="component" value="Unassembled WGS sequence"/>
</dbReference>
<accession>A0A1I2UB56</accession>
<evidence type="ECO:0000259" key="1">
    <source>
        <dbReference type="Pfam" id="PF12867"/>
    </source>
</evidence>
<gene>
    <name evidence="2" type="ORF">SAMN04489864_10262</name>
</gene>
<proteinExistence type="predicted"/>